<protein>
    <submittedName>
        <fullName evidence="1">Uncharacterized protein</fullName>
    </submittedName>
</protein>
<sequence length="90" mass="9835">MRIVWAEPVISAKTSPGKIFLPSFILDWKQISKSNFLSTRQAISKPATTPSSEVLIIPLAFKSEGIMESVVMSPVPISSNKDFSTILSLP</sequence>
<gene>
    <name evidence="1" type="ORF">S06H3_04882</name>
</gene>
<reference evidence="1" key="1">
    <citation type="journal article" date="2014" name="Front. Microbiol.">
        <title>High frequency of phylogenetically diverse reductive dehalogenase-homologous genes in deep subseafloor sedimentary metagenomes.</title>
        <authorList>
            <person name="Kawai M."/>
            <person name="Futagami T."/>
            <person name="Toyoda A."/>
            <person name="Takaki Y."/>
            <person name="Nishi S."/>
            <person name="Hori S."/>
            <person name="Arai W."/>
            <person name="Tsubouchi T."/>
            <person name="Morono Y."/>
            <person name="Uchiyama I."/>
            <person name="Ito T."/>
            <person name="Fujiyama A."/>
            <person name="Inagaki F."/>
            <person name="Takami H."/>
        </authorList>
    </citation>
    <scope>NUCLEOTIDE SEQUENCE</scope>
    <source>
        <strain evidence="1">Expedition CK06-06</strain>
    </source>
</reference>
<accession>X1L1K9</accession>
<comment type="caution">
    <text evidence="1">The sequence shown here is derived from an EMBL/GenBank/DDBJ whole genome shotgun (WGS) entry which is preliminary data.</text>
</comment>
<evidence type="ECO:0000313" key="1">
    <source>
        <dbReference type="EMBL" id="GAH99780.1"/>
    </source>
</evidence>
<dbReference type="AlphaFoldDB" id="X1L1K9"/>
<name>X1L1K9_9ZZZZ</name>
<organism evidence="1">
    <name type="scientific">marine sediment metagenome</name>
    <dbReference type="NCBI Taxonomy" id="412755"/>
    <lineage>
        <taxon>unclassified sequences</taxon>
        <taxon>metagenomes</taxon>
        <taxon>ecological metagenomes</taxon>
    </lineage>
</organism>
<proteinExistence type="predicted"/>
<dbReference type="EMBL" id="BARV01001753">
    <property type="protein sequence ID" value="GAH99780.1"/>
    <property type="molecule type" value="Genomic_DNA"/>
</dbReference>